<protein>
    <recommendedName>
        <fullName evidence="4">Methionine/alanine importer small subunit</fullName>
    </recommendedName>
</protein>
<keyword evidence="1" id="KW-0812">Transmembrane</keyword>
<dbReference type="AlphaFoldDB" id="A0A0B9AUF7"/>
<comment type="caution">
    <text evidence="2">The sequence shown here is derived from an EMBL/GenBank/DDBJ whole genome shotgun (WGS) entry which is preliminary data.</text>
</comment>
<keyword evidence="1" id="KW-1133">Transmembrane helix</keyword>
<sequence length="37" mass="3979">MGTSAIVMMVIAMVTVWGGLIASLLHLRKHPDEEAAE</sequence>
<proteinExistence type="predicted"/>
<name>A0A0B9AUF7_BRELN</name>
<evidence type="ECO:0000256" key="1">
    <source>
        <dbReference type="SAM" id="Phobius"/>
    </source>
</evidence>
<dbReference type="NCBIfam" id="NF033493">
    <property type="entry name" value="MetS_like_NSS"/>
    <property type="match status" value="1"/>
</dbReference>
<accession>A0A0B9AUF7</accession>
<feature type="transmembrane region" description="Helical" evidence="1">
    <location>
        <begin position="6"/>
        <end position="27"/>
    </location>
</feature>
<organism evidence="2 3">
    <name type="scientific">Brevibacterium linens</name>
    <dbReference type="NCBI Taxonomy" id="1703"/>
    <lineage>
        <taxon>Bacteria</taxon>
        <taxon>Bacillati</taxon>
        <taxon>Actinomycetota</taxon>
        <taxon>Actinomycetes</taxon>
        <taxon>Micrococcales</taxon>
        <taxon>Brevibacteriaceae</taxon>
        <taxon>Brevibacterium</taxon>
    </lineage>
</organism>
<dbReference type="PATRIC" id="fig|1703.6.peg.1297"/>
<dbReference type="InterPro" id="IPR031596">
    <property type="entry name" value="MaAIMP_sms"/>
</dbReference>
<dbReference type="RefSeq" id="WP_082018855.1">
    <property type="nucleotide sequence ID" value="NZ_JBCLTJ010000003.1"/>
</dbReference>
<dbReference type="EMBL" id="JTJZ01000017">
    <property type="protein sequence ID" value="KHS53003.1"/>
    <property type="molecule type" value="Genomic_DNA"/>
</dbReference>
<keyword evidence="3" id="KW-1185">Reference proteome</keyword>
<evidence type="ECO:0000313" key="3">
    <source>
        <dbReference type="Proteomes" id="UP000031488"/>
    </source>
</evidence>
<evidence type="ECO:0000313" key="2">
    <source>
        <dbReference type="EMBL" id="KHS53003.1"/>
    </source>
</evidence>
<dbReference type="Proteomes" id="UP000031488">
    <property type="component" value="Unassembled WGS sequence"/>
</dbReference>
<evidence type="ECO:0008006" key="4">
    <source>
        <dbReference type="Google" id="ProtNLM"/>
    </source>
</evidence>
<dbReference type="Pfam" id="PF16951">
    <property type="entry name" value="MaAIMP_sms"/>
    <property type="match status" value="1"/>
</dbReference>
<keyword evidence="1" id="KW-0472">Membrane</keyword>
<reference evidence="2 3" key="1">
    <citation type="submission" date="2014-11" db="EMBL/GenBank/DDBJ databases">
        <title>Draft Genome Sequence of Brevibacterium linens AE038-8.</title>
        <authorList>
            <person name="Maizel D."/>
            <person name="Utturkar S.M."/>
            <person name="Brown S.D."/>
            <person name="Ferrero M."/>
            <person name="Rosen B.P."/>
        </authorList>
    </citation>
    <scope>NUCLEOTIDE SEQUENCE [LARGE SCALE GENOMIC DNA]</scope>
    <source>
        <strain evidence="2 3">AE038-8</strain>
    </source>
</reference>
<gene>
    <name evidence="2" type="ORF">AE0388_1406</name>
</gene>